<dbReference type="PANTHER" id="PTHR34997">
    <property type="entry name" value="AM15"/>
    <property type="match status" value="1"/>
</dbReference>
<feature type="domain" description="LysM" evidence="5">
    <location>
        <begin position="262"/>
        <end position="308"/>
    </location>
</feature>
<protein>
    <recommendedName>
        <fullName evidence="5">LysM domain-containing protein</fullName>
    </recommendedName>
</protein>
<dbReference type="Gene3D" id="3.10.350.10">
    <property type="entry name" value="LysM domain"/>
    <property type="match status" value="3"/>
</dbReference>
<evidence type="ECO:0000256" key="3">
    <source>
        <dbReference type="ARBA" id="ARBA00044955"/>
    </source>
</evidence>
<dbReference type="CDD" id="cd00118">
    <property type="entry name" value="LysM"/>
    <property type="match status" value="3"/>
</dbReference>
<dbReference type="AlphaFoldDB" id="A0A420MFR0"/>
<dbReference type="GO" id="GO:0008061">
    <property type="term" value="F:chitin binding"/>
    <property type="evidence" value="ECO:0007669"/>
    <property type="project" value="UniProtKB-KW"/>
</dbReference>
<keyword evidence="4" id="KW-0732">Signal</keyword>
<keyword evidence="1" id="KW-0147">Chitin-binding</keyword>
<feature type="signal peptide" evidence="4">
    <location>
        <begin position="1"/>
        <end position="21"/>
    </location>
</feature>
<keyword evidence="2" id="KW-0843">Virulence</keyword>
<comment type="similarity">
    <text evidence="3">Belongs to the secreted LysM effector family.</text>
</comment>
<dbReference type="InterPro" id="IPR018392">
    <property type="entry name" value="LysM"/>
</dbReference>
<dbReference type="Proteomes" id="UP000285084">
    <property type="component" value="Unassembled WGS sequence"/>
</dbReference>
<dbReference type="VEuPathDB" id="FungiDB:FOIG_13787"/>
<dbReference type="VEuPathDB" id="FungiDB:FOZG_18079"/>
<dbReference type="SUPFAM" id="SSF54106">
    <property type="entry name" value="LysM domain"/>
    <property type="match status" value="2"/>
</dbReference>
<organism evidence="6 7">
    <name type="scientific">Fusarium oxysporum</name>
    <name type="common">Fusarium vascular wilt</name>
    <dbReference type="NCBI Taxonomy" id="5507"/>
    <lineage>
        <taxon>Eukaryota</taxon>
        <taxon>Fungi</taxon>
        <taxon>Dikarya</taxon>
        <taxon>Ascomycota</taxon>
        <taxon>Pezizomycotina</taxon>
        <taxon>Sordariomycetes</taxon>
        <taxon>Hypocreomycetidae</taxon>
        <taxon>Hypocreales</taxon>
        <taxon>Nectriaceae</taxon>
        <taxon>Fusarium</taxon>
        <taxon>Fusarium oxysporum species complex</taxon>
    </lineage>
</organism>
<evidence type="ECO:0000256" key="1">
    <source>
        <dbReference type="ARBA" id="ARBA00022669"/>
    </source>
</evidence>
<dbReference type="Pfam" id="PF01476">
    <property type="entry name" value="LysM"/>
    <property type="match status" value="2"/>
</dbReference>
<evidence type="ECO:0000256" key="4">
    <source>
        <dbReference type="SAM" id="SignalP"/>
    </source>
</evidence>
<feature type="domain" description="LysM" evidence="5">
    <location>
        <begin position="368"/>
        <end position="417"/>
    </location>
</feature>
<dbReference type="PROSITE" id="PS51782">
    <property type="entry name" value="LYSM"/>
    <property type="match status" value="3"/>
</dbReference>
<gene>
    <name evidence="6" type="ORF">BFJ69_g15020</name>
</gene>
<dbReference type="VEuPathDB" id="FungiDB:FOC1_g10008947"/>
<dbReference type="InterPro" id="IPR052210">
    <property type="entry name" value="LysM1-like"/>
</dbReference>
<evidence type="ECO:0000313" key="6">
    <source>
        <dbReference type="EMBL" id="RKK66855.1"/>
    </source>
</evidence>
<dbReference type="EMBL" id="MRCX01000260">
    <property type="protein sequence ID" value="RKK66855.1"/>
    <property type="molecule type" value="Genomic_DNA"/>
</dbReference>
<evidence type="ECO:0000313" key="7">
    <source>
        <dbReference type="Proteomes" id="UP000285084"/>
    </source>
</evidence>
<dbReference type="PANTHER" id="PTHR34997:SF16">
    <property type="entry name" value="LYSM DOMAIN-CONTAINING PROTEIN"/>
    <property type="match status" value="1"/>
</dbReference>
<evidence type="ECO:0000259" key="5">
    <source>
        <dbReference type="PROSITE" id="PS51782"/>
    </source>
</evidence>
<dbReference type="InterPro" id="IPR036779">
    <property type="entry name" value="LysM_dom_sf"/>
</dbReference>
<dbReference type="VEuPathDB" id="FungiDB:FOMG_13314"/>
<comment type="caution">
    <text evidence="6">The sequence shown here is derived from an EMBL/GenBank/DDBJ whole genome shotgun (WGS) entry which is preliminary data.</text>
</comment>
<name>A0A420MFR0_FUSOX</name>
<dbReference type="VEuPathDB" id="FungiDB:FOXG_16949"/>
<reference evidence="6 7" key="1">
    <citation type="journal article" date="2018" name="Sci. Rep.">
        <title>Characterisation of pathogen-specific regions and novel effector candidates in Fusarium oxysporum f. sp. cepae.</title>
        <authorList>
            <person name="Armitage A.D."/>
            <person name="Taylor A."/>
            <person name="Sobczyk M.K."/>
            <person name="Baxter L."/>
            <person name="Greenfield B.P."/>
            <person name="Bates H.J."/>
            <person name="Wilson F."/>
            <person name="Jackson A.C."/>
            <person name="Ott S."/>
            <person name="Harrison R.J."/>
            <person name="Clarkson J.P."/>
        </authorList>
    </citation>
    <scope>NUCLEOTIDE SEQUENCE [LARGE SCALE GENOMIC DNA]</scope>
    <source>
        <strain evidence="6 7">Fo_A13</strain>
    </source>
</reference>
<dbReference type="SMART" id="SM00257">
    <property type="entry name" value="LysM"/>
    <property type="match status" value="3"/>
</dbReference>
<dbReference type="VEuPathDB" id="FungiDB:FOC4_g10000962"/>
<sequence>MQKMAILKPLLTFGLVASARAFRIYESDDLNNVGTTCASALSADIACNPYIHDFMSLRYRFSLENVTLTDEICVSSCSSSLRQWFNSVSKECTGDEWKSTMVPTAYGGYIWAGWNETCVKDPKTKKYCNDIISEFSQTGEKMAKDDLCHPCYRRRLALMQSSQYSVYNEDYKKELERVYRICGGSGRTEIPPPLTRKDKEEEEEDFCLNDKWYTTQEGDTCDSISKAARVSGELLYMGNQELIRDCHKIPEGLKLCLPTVCKTYYVKPEDTCLSIEMGLGIRWDTIRKYNSWVDRDCNNLQGGTDFYGKSVCIGPLGTVDALAQLRKPSTERDSIQISVNSGNTPNLLRVSPPEDTKVAEGTTLRCGKWHVVTESDTCSGICQDNDICTDGLLLKANPSLKKDKCEETLVPGVALCVAPISGWDSE</sequence>
<accession>A0A420MFR0</accession>
<proteinExistence type="inferred from homology"/>
<dbReference type="VEuPathDB" id="FungiDB:HZS61_005546"/>
<evidence type="ECO:0000256" key="2">
    <source>
        <dbReference type="ARBA" id="ARBA00023026"/>
    </source>
</evidence>
<feature type="chain" id="PRO_5019400039" description="LysM domain-containing protein" evidence="4">
    <location>
        <begin position="22"/>
        <end position="426"/>
    </location>
</feature>
<feature type="domain" description="LysM" evidence="5">
    <location>
        <begin position="211"/>
        <end position="257"/>
    </location>
</feature>